<dbReference type="PANTHER" id="PTHR11086:SF18">
    <property type="entry name" value="DEOXYCYTIDYLATE DEAMINASE"/>
    <property type="match status" value="1"/>
</dbReference>
<accession>A0A2P0VMI9</accession>
<organism evidence="8">
    <name type="scientific">Tetraselmis virus 1</name>
    <dbReference type="NCBI Taxonomy" id="2060617"/>
    <lineage>
        <taxon>Viruses</taxon>
        <taxon>Varidnaviria</taxon>
        <taxon>Bamfordvirae</taxon>
        <taxon>Nucleocytoviricota</taxon>
        <taxon>Megaviricetes</taxon>
        <taxon>Imitervirales</taxon>
        <taxon>Allomimiviridae</taxon>
        <taxon>Oceanusvirus</taxon>
        <taxon>Oceanusvirus kaneohense</taxon>
    </lineage>
</organism>
<sequence>MNSSPKQENVPSWDEYFLNIAKEVSVRSIDPSTKHGCVLVDQDNRIIATGYNGPVSGIPHELIDFTRPNKYTWMCHAEQNALCFARCDLRGATAYITGRPCAPCFRQMLQSGITRIVYGSVNSVCISDYDAKACDMMAQSKGVTMVKYDV</sequence>
<evidence type="ECO:0000259" key="7">
    <source>
        <dbReference type="PROSITE" id="PS51747"/>
    </source>
</evidence>
<dbReference type="Proteomes" id="UP000244773">
    <property type="component" value="Segment"/>
</dbReference>
<evidence type="ECO:0000313" key="9">
    <source>
        <dbReference type="Proteomes" id="UP000244773"/>
    </source>
</evidence>
<dbReference type="GO" id="GO:0006220">
    <property type="term" value="P:pyrimidine nucleotide metabolic process"/>
    <property type="evidence" value="ECO:0007669"/>
    <property type="project" value="InterPro"/>
</dbReference>
<feature type="active site" description="Proton donor" evidence="5">
    <location>
        <position position="78"/>
    </location>
</feature>
<evidence type="ECO:0000256" key="1">
    <source>
        <dbReference type="ARBA" id="ARBA00006576"/>
    </source>
</evidence>
<protein>
    <submittedName>
        <fullName evidence="8">Cytidine deaminase-like superfamily protein</fullName>
    </submittedName>
</protein>
<keyword evidence="4 6" id="KW-0862">Zinc</keyword>
<dbReference type="PROSITE" id="PS51747">
    <property type="entry name" value="CYT_DCMP_DEAMINASES_2"/>
    <property type="match status" value="1"/>
</dbReference>
<dbReference type="Pfam" id="PF00383">
    <property type="entry name" value="dCMP_cyt_deam_1"/>
    <property type="match status" value="1"/>
</dbReference>
<comment type="cofactor">
    <cofactor evidence="6">
        <name>Zn(2+)</name>
        <dbReference type="ChEBI" id="CHEBI:29105"/>
    </cofactor>
</comment>
<dbReference type="GO" id="GO:0008270">
    <property type="term" value="F:zinc ion binding"/>
    <property type="evidence" value="ECO:0007669"/>
    <property type="project" value="InterPro"/>
</dbReference>
<feature type="domain" description="CMP/dCMP-type deaminase" evidence="7">
    <location>
        <begin position="12"/>
        <end position="136"/>
    </location>
</feature>
<evidence type="ECO:0000256" key="6">
    <source>
        <dbReference type="PIRSR" id="PIRSR006019-2"/>
    </source>
</evidence>
<dbReference type="SUPFAM" id="SSF53927">
    <property type="entry name" value="Cytidine deaminase-like"/>
    <property type="match status" value="1"/>
</dbReference>
<proteinExistence type="inferred from homology"/>
<evidence type="ECO:0000256" key="2">
    <source>
        <dbReference type="ARBA" id="ARBA00022723"/>
    </source>
</evidence>
<feature type="binding site" evidence="6">
    <location>
        <position position="101"/>
    </location>
    <ligand>
        <name>Zn(2+)</name>
        <dbReference type="ChEBI" id="CHEBI:29105"/>
        <note>catalytic</note>
    </ligand>
</feature>
<dbReference type="EMBL" id="KY322437">
    <property type="protein sequence ID" value="AUF82103.1"/>
    <property type="molecule type" value="Genomic_DNA"/>
</dbReference>
<dbReference type="GO" id="GO:0004132">
    <property type="term" value="F:dCMP deaminase activity"/>
    <property type="evidence" value="ECO:0007669"/>
    <property type="project" value="InterPro"/>
</dbReference>
<dbReference type="Gene3D" id="3.40.140.10">
    <property type="entry name" value="Cytidine Deaminase, domain 2"/>
    <property type="match status" value="1"/>
</dbReference>
<keyword evidence="2 6" id="KW-0479">Metal-binding</keyword>
<evidence type="ECO:0000256" key="5">
    <source>
        <dbReference type="PIRSR" id="PIRSR006019-1"/>
    </source>
</evidence>
<reference evidence="8" key="1">
    <citation type="journal article" date="2018" name="Virology">
        <title>A giant virus infecting green algae encodes key fermentation genes.</title>
        <authorList>
            <person name="Schvarcz C.R."/>
            <person name="Steward G.F."/>
        </authorList>
    </citation>
    <scope>NUCLEOTIDE SEQUENCE [LARGE SCALE GENOMIC DNA]</scope>
</reference>
<dbReference type="InterPro" id="IPR016193">
    <property type="entry name" value="Cytidine_deaminase-like"/>
</dbReference>
<feature type="binding site" evidence="6">
    <location>
        <position position="76"/>
    </location>
    <ligand>
        <name>Zn(2+)</name>
        <dbReference type="ChEBI" id="CHEBI:29105"/>
        <note>catalytic</note>
    </ligand>
</feature>
<dbReference type="InterPro" id="IPR016192">
    <property type="entry name" value="APOBEC/CMP_deaminase_Zn-bd"/>
</dbReference>
<evidence type="ECO:0000256" key="4">
    <source>
        <dbReference type="ARBA" id="ARBA00022833"/>
    </source>
</evidence>
<evidence type="ECO:0000313" key="8">
    <source>
        <dbReference type="EMBL" id="AUF82103.1"/>
    </source>
</evidence>
<dbReference type="InterPro" id="IPR015517">
    <property type="entry name" value="dCMP_deaminase-rel"/>
</dbReference>
<gene>
    <name evidence="8" type="ORF">TetV_011</name>
</gene>
<dbReference type="PANTHER" id="PTHR11086">
    <property type="entry name" value="DEOXYCYTIDYLATE DEAMINASE-RELATED"/>
    <property type="match status" value="1"/>
</dbReference>
<dbReference type="PIRSF" id="PIRSF006019">
    <property type="entry name" value="dCMP_deaminase"/>
    <property type="match status" value="1"/>
</dbReference>
<name>A0A2P0VMI9_9VIRU</name>
<feature type="binding site" evidence="6">
    <location>
        <position position="104"/>
    </location>
    <ligand>
        <name>Zn(2+)</name>
        <dbReference type="ChEBI" id="CHEBI:29105"/>
        <note>catalytic</note>
    </ligand>
</feature>
<dbReference type="PROSITE" id="PS00903">
    <property type="entry name" value="CYT_DCMP_DEAMINASES_1"/>
    <property type="match status" value="1"/>
</dbReference>
<comment type="similarity">
    <text evidence="1">Belongs to the cytidine and deoxycytidylate deaminase family.</text>
</comment>
<keyword evidence="9" id="KW-1185">Reference proteome</keyword>
<evidence type="ECO:0000256" key="3">
    <source>
        <dbReference type="ARBA" id="ARBA00022801"/>
    </source>
</evidence>
<dbReference type="InterPro" id="IPR002125">
    <property type="entry name" value="CMP_dCMP_dom"/>
</dbReference>
<keyword evidence="3" id="KW-0378">Hydrolase</keyword>
<dbReference type="InterPro" id="IPR016473">
    <property type="entry name" value="dCMP_deaminase"/>
</dbReference>